<evidence type="ECO:0000256" key="3">
    <source>
        <dbReference type="ARBA" id="ARBA00022679"/>
    </source>
</evidence>
<evidence type="ECO:0000256" key="9">
    <source>
        <dbReference type="SAM" id="Phobius"/>
    </source>
</evidence>
<feature type="transmembrane region" description="Helical" evidence="9">
    <location>
        <begin position="309"/>
        <end position="330"/>
    </location>
</feature>
<evidence type="ECO:0000313" key="10">
    <source>
        <dbReference type="EMBL" id="QEK51711.1"/>
    </source>
</evidence>
<dbReference type="GO" id="GO:0016757">
    <property type="term" value="F:glycosyltransferase activity"/>
    <property type="evidence" value="ECO:0007669"/>
    <property type="project" value="UniProtKB-KW"/>
</dbReference>
<dbReference type="InterPro" id="IPR029044">
    <property type="entry name" value="Nucleotide-diphossugar_trans"/>
</dbReference>
<dbReference type="Gene3D" id="3.90.550.10">
    <property type="entry name" value="Spore Coat Polysaccharide Biosynthesis Protein SpsA, Chain A"/>
    <property type="match status" value="1"/>
</dbReference>
<evidence type="ECO:0000256" key="1">
    <source>
        <dbReference type="ARBA" id="ARBA00004653"/>
    </source>
</evidence>
<dbReference type="GO" id="GO:0071555">
    <property type="term" value="P:cell wall organization"/>
    <property type="evidence" value="ECO:0007669"/>
    <property type="project" value="UniProtKB-KW"/>
</dbReference>
<comment type="subcellular location">
    <subcellularLocation>
        <location evidence="1">Golgi apparatus membrane</location>
        <topology evidence="1">Multi-pass membrane protein</topology>
    </subcellularLocation>
</comment>
<dbReference type="Pfam" id="PF13641">
    <property type="entry name" value="Glyco_tranf_2_3"/>
    <property type="match status" value="1"/>
</dbReference>
<dbReference type="EMBL" id="CP043329">
    <property type="protein sequence ID" value="QEK51711.1"/>
    <property type="molecule type" value="Genomic_DNA"/>
</dbReference>
<dbReference type="SUPFAM" id="SSF53448">
    <property type="entry name" value="Nucleotide-diphospho-sugar transferases"/>
    <property type="match status" value="1"/>
</dbReference>
<accession>A0A5C0VJ38</accession>
<evidence type="ECO:0000256" key="2">
    <source>
        <dbReference type="ARBA" id="ARBA00022676"/>
    </source>
</evidence>
<keyword evidence="7 9" id="KW-0472">Membrane</keyword>
<dbReference type="PANTHER" id="PTHR32044:SF80">
    <property type="entry name" value="XYLOGLUCAN GLYCOSYLTRANSFERASE 2-RELATED"/>
    <property type="match status" value="1"/>
</dbReference>
<keyword evidence="6" id="KW-0333">Golgi apparatus</keyword>
<dbReference type="FunFam" id="3.90.550.10:FF:000057">
    <property type="entry name" value="Glycosyltransferase-like protein, family 2"/>
    <property type="match status" value="1"/>
</dbReference>
<organism evidence="10 11">
    <name type="scientific">Pedobacter aquae</name>
    <dbReference type="NCBI Taxonomy" id="2605747"/>
    <lineage>
        <taxon>Bacteria</taxon>
        <taxon>Pseudomonadati</taxon>
        <taxon>Bacteroidota</taxon>
        <taxon>Sphingobacteriia</taxon>
        <taxon>Sphingobacteriales</taxon>
        <taxon>Sphingobacteriaceae</taxon>
        <taxon>Pedobacter</taxon>
    </lineage>
</organism>
<feature type="transmembrane region" description="Helical" evidence="9">
    <location>
        <begin position="460"/>
        <end position="478"/>
    </location>
</feature>
<reference evidence="10 11" key="1">
    <citation type="submission" date="2019-08" db="EMBL/GenBank/DDBJ databases">
        <title>Pedobacter sp. nov., isolated from Han river, South Korea.</title>
        <authorList>
            <person name="Lee D.-H."/>
            <person name="Kim Y.-S."/>
            <person name="Hwang E.-M."/>
            <person name="Le Tran T.C."/>
            <person name="Cha C.-J."/>
        </authorList>
    </citation>
    <scope>NUCLEOTIDE SEQUENCE [LARGE SCALE GENOMIC DNA]</scope>
    <source>
        <strain evidence="10 11">CJ43</strain>
    </source>
</reference>
<evidence type="ECO:0000256" key="5">
    <source>
        <dbReference type="ARBA" id="ARBA00022989"/>
    </source>
</evidence>
<dbReference type="AlphaFoldDB" id="A0A5C0VJ38"/>
<gene>
    <name evidence="10" type="ORF">FYC62_08595</name>
</gene>
<keyword evidence="4 9" id="KW-0812">Transmembrane</keyword>
<keyword evidence="5 9" id="KW-1133">Transmembrane helix</keyword>
<dbReference type="KEGG" id="pej:FYC62_08595"/>
<evidence type="ECO:0000256" key="6">
    <source>
        <dbReference type="ARBA" id="ARBA00023034"/>
    </source>
</evidence>
<dbReference type="Proteomes" id="UP000323653">
    <property type="component" value="Chromosome"/>
</dbReference>
<evidence type="ECO:0000256" key="4">
    <source>
        <dbReference type="ARBA" id="ARBA00022692"/>
    </source>
</evidence>
<sequence length="487" mass="56173">MFLQYSILIIYAFCLLAIFIFSIGQAFLIYYYIKSSKKEVKALSWHHQPKVTIQLPLFNELYVVKRLIHSVCELDYPKELLEIQVLDDSNDDSLALTAQLVKEQQAAGFNIKHITRTKNIGFKAGALQYGLEQASGELIAIFDADFVPPQDFLQKLVPYFQEAQLGMVQSKWEHLNEDYSLLTKIQSFGLDGHFTVEQTGRNKQNLFINFNGTAGIWRKNCIVEAGGWQHDTLTEDLDLSYRAQLKGWKFKYAEAFGTPAELPMELNAYKSQQHRWTKGAIETSKKMLSQIWQSDENLSRKIFGSLHLLNAYAFLLVFIASILSLPILVIKNLHLVDMLYFNLMTVFVGGFIIVTIFYTTSYFSKKTSFINFLKLFPVFLSFSMAMSFHNAIAVLEGIFGFKSDFIRTPKFNINNKKEGFTHNIYIKKSLPKSFYIELFLAFYFLSGMMMSFIYQDFGLLPFHTLLFCGFCLLNFYAIKHSFMGLKN</sequence>
<feature type="transmembrane region" description="Helical" evidence="9">
    <location>
        <begin position="378"/>
        <end position="401"/>
    </location>
</feature>
<feature type="transmembrane region" description="Helical" evidence="9">
    <location>
        <begin position="339"/>
        <end position="358"/>
    </location>
</feature>
<proteinExistence type="predicted"/>
<evidence type="ECO:0000256" key="7">
    <source>
        <dbReference type="ARBA" id="ARBA00023136"/>
    </source>
</evidence>
<dbReference type="RefSeq" id="WP_149074658.1">
    <property type="nucleotide sequence ID" value="NZ_CP043329.1"/>
</dbReference>
<evidence type="ECO:0000313" key="11">
    <source>
        <dbReference type="Proteomes" id="UP000323653"/>
    </source>
</evidence>
<feature type="transmembrane region" description="Helical" evidence="9">
    <location>
        <begin position="434"/>
        <end position="454"/>
    </location>
</feature>
<keyword evidence="3 10" id="KW-0808">Transferase</keyword>
<keyword evidence="2" id="KW-0328">Glycosyltransferase</keyword>
<feature type="transmembrane region" description="Helical" evidence="9">
    <location>
        <begin position="7"/>
        <end position="33"/>
    </location>
</feature>
<protein>
    <submittedName>
        <fullName evidence="10">Glycosyltransferase</fullName>
    </submittedName>
</protein>
<keyword evidence="8" id="KW-0961">Cell wall biogenesis/degradation</keyword>
<dbReference type="CDD" id="cd06437">
    <property type="entry name" value="CESA_CaSu_A2"/>
    <property type="match status" value="1"/>
</dbReference>
<keyword evidence="11" id="KW-1185">Reference proteome</keyword>
<dbReference type="PANTHER" id="PTHR32044">
    <property type="entry name" value="GLUCOMANNAN 4-BETA-MANNOSYLTRANSFERASE 9"/>
    <property type="match status" value="1"/>
</dbReference>
<evidence type="ECO:0000256" key="8">
    <source>
        <dbReference type="ARBA" id="ARBA00023316"/>
    </source>
</evidence>
<name>A0A5C0VJ38_9SPHI</name>